<protein>
    <submittedName>
        <fullName evidence="1">Uncharacterized protein</fullName>
    </submittedName>
</protein>
<accession>A0A444Z2V5</accession>
<organism evidence="1 2">
    <name type="scientific">Arachis hypogaea</name>
    <name type="common">Peanut</name>
    <dbReference type="NCBI Taxonomy" id="3818"/>
    <lineage>
        <taxon>Eukaryota</taxon>
        <taxon>Viridiplantae</taxon>
        <taxon>Streptophyta</taxon>
        <taxon>Embryophyta</taxon>
        <taxon>Tracheophyta</taxon>
        <taxon>Spermatophyta</taxon>
        <taxon>Magnoliopsida</taxon>
        <taxon>eudicotyledons</taxon>
        <taxon>Gunneridae</taxon>
        <taxon>Pentapetalae</taxon>
        <taxon>rosids</taxon>
        <taxon>fabids</taxon>
        <taxon>Fabales</taxon>
        <taxon>Fabaceae</taxon>
        <taxon>Papilionoideae</taxon>
        <taxon>50 kb inversion clade</taxon>
        <taxon>dalbergioids sensu lato</taxon>
        <taxon>Dalbergieae</taxon>
        <taxon>Pterocarpus clade</taxon>
        <taxon>Arachis</taxon>
    </lineage>
</organism>
<evidence type="ECO:0000313" key="2">
    <source>
        <dbReference type="Proteomes" id="UP000289738"/>
    </source>
</evidence>
<sequence length="165" mass="18359">MYPTPSAAGKPLHHQCQDSHLVAAVVTTARDSSGQLSLGGRMNSRTRCEALERIVGEGDRNYIWKLRMNTNAFANLYELLQVQGGLKEDGHAIPVEEDCLDPTWRRFKAHPTKFYSPGKPFPLFYRLEGIFGRDRTTGAAAVSGLDAERMADHIQQSSADQRKNA</sequence>
<keyword evidence="2" id="KW-1185">Reference proteome</keyword>
<dbReference type="EMBL" id="SDMP01000015">
    <property type="protein sequence ID" value="RYR08518.1"/>
    <property type="molecule type" value="Genomic_DNA"/>
</dbReference>
<name>A0A444Z2V5_ARAHY</name>
<dbReference type="Proteomes" id="UP000289738">
    <property type="component" value="Chromosome B05"/>
</dbReference>
<dbReference type="AlphaFoldDB" id="A0A444Z2V5"/>
<comment type="caution">
    <text evidence="1">The sequence shown here is derived from an EMBL/GenBank/DDBJ whole genome shotgun (WGS) entry which is preliminary data.</text>
</comment>
<gene>
    <name evidence="1" type="ORF">Ahy_B05g076253</name>
</gene>
<evidence type="ECO:0000313" key="1">
    <source>
        <dbReference type="EMBL" id="RYR08518.1"/>
    </source>
</evidence>
<proteinExistence type="predicted"/>
<reference evidence="1 2" key="1">
    <citation type="submission" date="2019-01" db="EMBL/GenBank/DDBJ databases">
        <title>Sequencing of cultivated peanut Arachis hypogaea provides insights into genome evolution and oil improvement.</title>
        <authorList>
            <person name="Chen X."/>
        </authorList>
    </citation>
    <scope>NUCLEOTIDE SEQUENCE [LARGE SCALE GENOMIC DNA]</scope>
    <source>
        <strain evidence="2">cv. Fuhuasheng</strain>
        <tissue evidence="1">Leaves</tissue>
    </source>
</reference>